<keyword evidence="1" id="KW-0732">Signal</keyword>
<reference evidence="2 3" key="1">
    <citation type="journal article" date="2015" name="Stand. Genomic Sci.">
        <title>Genomic Encyclopedia of Bacterial and Archaeal Type Strains, Phase III: the genomes of soil and plant-associated and newly described type strains.</title>
        <authorList>
            <person name="Whitman W.B."/>
            <person name="Woyke T."/>
            <person name="Klenk H.P."/>
            <person name="Zhou Y."/>
            <person name="Lilburn T.G."/>
            <person name="Beck B.J."/>
            <person name="De Vos P."/>
            <person name="Vandamme P."/>
            <person name="Eisen J.A."/>
            <person name="Garrity G."/>
            <person name="Hugenholtz P."/>
            <person name="Kyrpides N.C."/>
        </authorList>
    </citation>
    <scope>NUCLEOTIDE SEQUENCE [LARGE SCALE GENOMIC DNA]</scope>
    <source>
        <strain evidence="2 3">CGMCC 1.10821</strain>
    </source>
</reference>
<evidence type="ECO:0000256" key="1">
    <source>
        <dbReference type="SAM" id="SignalP"/>
    </source>
</evidence>
<proteinExistence type="predicted"/>
<dbReference type="Proteomes" id="UP000315167">
    <property type="component" value="Unassembled WGS sequence"/>
</dbReference>
<organism evidence="2 3">
    <name type="scientific">Luteimonas cucumeris</name>
    <dbReference type="NCBI Taxonomy" id="985012"/>
    <lineage>
        <taxon>Bacteria</taxon>
        <taxon>Pseudomonadati</taxon>
        <taxon>Pseudomonadota</taxon>
        <taxon>Gammaproteobacteria</taxon>
        <taxon>Lysobacterales</taxon>
        <taxon>Lysobacteraceae</taxon>
        <taxon>Luteimonas</taxon>
    </lineage>
</organism>
<dbReference type="AlphaFoldDB" id="A0A562LAM3"/>
<keyword evidence="3" id="KW-1185">Reference proteome</keyword>
<evidence type="ECO:0000313" key="2">
    <source>
        <dbReference type="EMBL" id="TWI04719.1"/>
    </source>
</evidence>
<name>A0A562LAM3_9GAMM</name>
<feature type="chain" id="PRO_5021934270" evidence="1">
    <location>
        <begin position="33"/>
        <end position="218"/>
    </location>
</feature>
<comment type="caution">
    <text evidence="2">The sequence shown here is derived from an EMBL/GenBank/DDBJ whole genome shotgun (WGS) entry which is preliminary data.</text>
</comment>
<dbReference type="OrthoDB" id="8901233at2"/>
<evidence type="ECO:0000313" key="3">
    <source>
        <dbReference type="Proteomes" id="UP000315167"/>
    </source>
</evidence>
<feature type="signal peptide" evidence="1">
    <location>
        <begin position="1"/>
        <end position="32"/>
    </location>
</feature>
<dbReference type="EMBL" id="VLKN01000002">
    <property type="protein sequence ID" value="TWI04719.1"/>
    <property type="molecule type" value="Genomic_DNA"/>
</dbReference>
<protein>
    <submittedName>
        <fullName evidence="2">Uncharacterized protein</fullName>
    </submittedName>
</protein>
<accession>A0A562LAM3</accession>
<sequence length="218" mass="23829">MSGSPRGSRQRVPWLWPVLLAATLLLSFAAQAASVKSRNLSQLIDESDSIVIGVVDKVEDGIDDRGVPYTEVTVKIAERLRGKDTGASYTFRQFGLIEPRKMDNGRTLMAVTPDGWPTYAKGEQVMLFLHKPAKLTGLQTTVGLNQGKFRISNNRARSAADNRGLFEGVTFAPGVLTKNQKTMVSARAGAVDANALIDVVRRAVKENWAATGRMKNER</sequence>
<dbReference type="RefSeq" id="WP_144898391.1">
    <property type="nucleotide sequence ID" value="NZ_VLKN01000002.1"/>
</dbReference>
<gene>
    <name evidence="2" type="ORF">IP90_00854</name>
</gene>